<evidence type="ECO:0000256" key="3">
    <source>
        <dbReference type="ARBA" id="ARBA00023134"/>
    </source>
</evidence>
<dbReference type="InterPro" id="IPR006703">
    <property type="entry name" value="G_AIG1"/>
</dbReference>
<evidence type="ECO:0000313" key="7">
    <source>
        <dbReference type="Proteomes" id="UP000694700"/>
    </source>
</evidence>
<accession>A0A8C1W101</accession>
<gene>
    <name evidence="6" type="primary">LOC109097078</name>
</gene>
<evidence type="ECO:0000256" key="1">
    <source>
        <dbReference type="ARBA" id="ARBA00008535"/>
    </source>
</evidence>
<dbReference type="Proteomes" id="UP000694700">
    <property type="component" value="Unplaced"/>
</dbReference>
<dbReference type="InterPro" id="IPR045058">
    <property type="entry name" value="GIMA/IAN/Toc"/>
</dbReference>
<proteinExistence type="inferred from homology"/>
<dbReference type="Gene3D" id="3.40.50.300">
    <property type="entry name" value="P-loop containing nucleotide triphosphate hydrolases"/>
    <property type="match status" value="3"/>
</dbReference>
<dbReference type="InterPro" id="IPR027417">
    <property type="entry name" value="P-loop_NTPase"/>
</dbReference>
<dbReference type="Pfam" id="PF04548">
    <property type="entry name" value="AIG1"/>
    <property type="match status" value="3"/>
</dbReference>
<dbReference type="GO" id="GO:0005525">
    <property type="term" value="F:GTP binding"/>
    <property type="evidence" value="ECO:0007669"/>
    <property type="project" value="UniProtKB-KW"/>
</dbReference>
<evidence type="ECO:0000256" key="4">
    <source>
        <dbReference type="SAM" id="MobiDB-lite"/>
    </source>
</evidence>
<organism evidence="6 7">
    <name type="scientific">Cyprinus carpio</name>
    <name type="common">Common carp</name>
    <dbReference type="NCBI Taxonomy" id="7962"/>
    <lineage>
        <taxon>Eukaryota</taxon>
        <taxon>Metazoa</taxon>
        <taxon>Chordata</taxon>
        <taxon>Craniata</taxon>
        <taxon>Vertebrata</taxon>
        <taxon>Euteleostomi</taxon>
        <taxon>Actinopterygii</taxon>
        <taxon>Neopterygii</taxon>
        <taxon>Teleostei</taxon>
        <taxon>Ostariophysi</taxon>
        <taxon>Cypriniformes</taxon>
        <taxon>Cyprinidae</taxon>
        <taxon>Cyprininae</taxon>
        <taxon>Cyprinus</taxon>
    </lineage>
</organism>
<feature type="domain" description="AIG1-type G" evidence="5">
    <location>
        <begin position="467"/>
        <end position="663"/>
    </location>
</feature>
<dbReference type="SUPFAM" id="SSF52540">
    <property type="entry name" value="P-loop containing nucleoside triphosphate hydrolases"/>
    <property type="match status" value="1"/>
</dbReference>
<dbReference type="CDD" id="cd01852">
    <property type="entry name" value="AIG1"/>
    <property type="match status" value="1"/>
</dbReference>
<dbReference type="FunFam" id="3.40.50.300:FF:000366">
    <property type="entry name" value="GTPase, IMAP family member 2"/>
    <property type="match status" value="1"/>
</dbReference>
<name>A0A8C1W101_CYPCA</name>
<feature type="compositionally biased region" description="Basic and acidic residues" evidence="4">
    <location>
        <begin position="919"/>
        <end position="934"/>
    </location>
</feature>
<protein>
    <recommendedName>
        <fullName evidence="5">AIG1-type G domain-containing protein</fullName>
    </recommendedName>
</protein>
<feature type="region of interest" description="Disordered" evidence="4">
    <location>
        <begin position="442"/>
        <end position="465"/>
    </location>
</feature>
<dbReference type="AlphaFoldDB" id="A0A8C1W101"/>
<keyword evidence="3" id="KW-0342">GTP-binding</keyword>
<feature type="region of interest" description="Disordered" evidence="4">
    <location>
        <begin position="726"/>
        <end position="940"/>
    </location>
</feature>
<feature type="compositionally biased region" description="Basic and acidic residues" evidence="4">
    <location>
        <begin position="726"/>
        <end position="904"/>
    </location>
</feature>
<keyword evidence="2" id="KW-0547">Nucleotide-binding</keyword>
<dbReference type="PANTHER" id="PTHR10903:SF170">
    <property type="entry name" value="GTPASE IMAP FAMILY MEMBER 7"/>
    <property type="match status" value="1"/>
</dbReference>
<reference evidence="6" key="1">
    <citation type="submission" date="2025-08" db="UniProtKB">
        <authorList>
            <consortium name="Ensembl"/>
        </authorList>
    </citation>
    <scope>IDENTIFICATION</scope>
</reference>
<dbReference type="PROSITE" id="PS51720">
    <property type="entry name" value="G_AIG1"/>
    <property type="match status" value="1"/>
</dbReference>
<evidence type="ECO:0000313" key="6">
    <source>
        <dbReference type="Ensembl" id="ENSCCRP00015059240.1"/>
    </source>
</evidence>
<sequence length="940" mass="111164">MASAAAGRHSPQWDRPNMSDLRIVLLGKNGSENRRVANTILGRAVFDSEAPYYSQQHSDRISGELEERKITVINTHLLQLNLPQGVIIDGVRDCVSLSAPGPHVFVLVLQNNNFNENDRHRVKYVLNLFSYQALKHTIVLTTDDVPRRSIFTSRNNSIHDLIKECGGGHLKFNTVSTGWRSEMFRRTEEILKKECIEFLFCDMCEDEDKTQVDEDLRRSGASVRGDDKTYTKPASTGGVTTAGKAKLNIVLCGNNPTLKNSVSRILRGITRKPEREMSNVCVKSEETIDGRQISVIDLPALSRLSEEEVMCQTQSCVSLCDPGVHVFILVTPVTILTNEDRAEMEKIKEMFYSQEHFMVLFITELTVDESVLDFVESTESQRIVSLYGSWYSVMGLKDQRNSEQISKLFDRIESMKTKPYSLQTYMRASEKRVRHELEEKLRVRDNEVKEQQEKSKTLDDEDSASDPGGLRILLFGRTGRGKSTTGNTILGNRRFQSRHSSRLVTTVCQKGVGEADGRSVAVIDTPGLFDPSLTKEQVVEEIMKCVSLSAPGPHAFIIVLSVGKMTPEEKDTLHMIKMIFGSKAADFCIVLFTRGDDLRGQTIQQYVESCYKLKELISECENRFLVFNNTRIRDRTQVTQLFSMIEEMNHGQYFTNEMLEKAAISTEQRMEMIEENERKNQAQFEELEAKYDREDMSMRMRLEEKKQWTDEERERLKNKFRENEETFRREFEEKEKSDQKKRETEDQKRSEEEKQLRDEYNLRIEEMKREIEDQRIHYEEELKEREEEYRKREEEYKQEREKMRNEQEHIMTELRKKKEEEIKKRDSEEQMRKEQEEKEREVWKRKIKDAENDKETQEEIKRQQREWEEEKKRQMREQEEEERERKEKHEKQLREKQEELENNRKKFQRKRDEEEQMIEEEREKQKREREEKERKNMKKR</sequence>
<comment type="similarity">
    <text evidence="1">Belongs to the TRAFAC class TrmE-Era-EngA-EngB-Septin-like GTPase superfamily. AIG1/Toc34/Toc159-like paraseptin GTPase family. IAN subfamily.</text>
</comment>
<feature type="compositionally biased region" description="Basic and acidic residues" evidence="4">
    <location>
        <begin position="442"/>
        <end position="458"/>
    </location>
</feature>
<dbReference type="Ensembl" id="ENSCCRT00015061190.1">
    <property type="protein sequence ID" value="ENSCCRP00015059240.1"/>
    <property type="gene ID" value="ENSCCRG00015024281.1"/>
</dbReference>
<evidence type="ECO:0000256" key="2">
    <source>
        <dbReference type="ARBA" id="ARBA00022741"/>
    </source>
</evidence>
<dbReference type="PANTHER" id="PTHR10903">
    <property type="entry name" value="GTPASE, IMAP FAMILY MEMBER-RELATED"/>
    <property type="match status" value="1"/>
</dbReference>
<feature type="region of interest" description="Disordered" evidence="4">
    <location>
        <begin position="216"/>
        <end position="236"/>
    </location>
</feature>
<feature type="compositionally biased region" description="Basic and acidic residues" evidence="4">
    <location>
        <begin position="216"/>
        <end position="230"/>
    </location>
</feature>
<evidence type="ECO:0000259" key="5">
    <source>
        <dbReference type="PROSITE" id="PS51720"/>
    </source>
</evidence>